<sequence length="90" mass="10614">MRFPINDETEIIVKFDSKKQHERFCHETGAGSRFIYRETDSGRVQVLCRLDRRITKYGEQISNPMFLTDSKKPARSVQLTPLEKRLLEAR</sequence>
<dbReference type="EMBL" id="LR796483">
    <property type="protein sequence ID" value="CAB4147279.1"/>
    <property type="molecule type" value="Genomic_DNA"/>
</dbReference>
<proteinExistence type="predicted"/>
<protein>
    <submittedName>
        <fullName evidence="1">Uncharacterized protein</fullName>
    </submittedName>
</protein>
<name>A0A6J5MUM0_9CAUD</name>
<evidence type="ECO:0000313" key="1">
    <source>
        <dbReference type="EMBL" id="CAB4147279.1"/>
    </source>
</evidence>
<accession>A0A6J5MUM0</accession>
<reference evidence="1" key="1">
    <citation type="submission" date="2020-04" db="EMBL/GenBank/DDBJ databases">
        <authorList>
            <person name="Chiriac C."/>
            <person name="Salcher M."/>
            <person name="Ghai R."/>
            <person name="Kavagutti S V."/>
        </authorList>
    </citation>
    <scope>NUCLEOTIDE SEQUENCE</scope>
</reference>
<gene>
    <name evidence="1" type="ORF">UFOVP431_22</name>
</gene>
<organism evidence="1">
    <name type="scientific">uncultured Caudovirales phage</name>
    <dbReference type="NCBI Taxonomy" id="2100421"/>
    <lineage>
        <taxon>Viruses</taxon>
        <taxon>Duplodnaviria</taxon>
        <taxon>Heunggongvirae</taxon>
        <taxon>Uroviricota</taxon>
        <taxon>Caudoviricetes</taxon>
        <taxon>Peduoviridae</taxon>
        <taxon>Maltschvirus</taxon>
        <taxon>Maltschvirus maltsch</taxon>
    </lineage>
</organism>